<comment type="caution">
    <text evidence="2">The sequence shown here is derived from an EMBL/GenBank/DDBJ whole genome shotgun (WGS) entry which is preliminary data.</text>
</comment>
<dbReference type="PROSITE" id="PS51257">
    <property type="entry name" value="PROKAR_LIPOPROTEIN"/>
    <property type="match status" value="1"/>
</dbReference>
<reference evidence="2" key="1">
    <citation type="journal article" date="2015" name="Nature">
        <title>Complex archaea that bridge the gap between prokaryotes and eukaryotes.</title>
        <authorList>
            <person name="Spang A."/>
            <person name="Saw J.H."/>
            <person name="Jorgensen S.L."/>
            <person name="Zaremba-Niedzwiedzka K."/>
            <person name="Martijn J."/>
            <person name="Lind A.E."/>
            <person name="van Eijk R."/>
            <person name="Schleper C."/>
            <person name="Guy L."/>
            <person name="Ettema T.J."/>
        </authorList>
    </citation>
    <scope>NUCLEOTIDE SEQUENCE</scope>
</reference>
<dbReference type="AlphaFoldDB" id="A0A0F9FFA3"/>
<dbReference type="SUPFAM" id="SSF56281">
    <property type="entry name" value="Metallo-hydrolase/oxidoreductase"/>
    <property type="match status" value="1"/>
</dbReference>
<evidence type="ECO:0000313" key="2">
    <source>
        <dbReference type="EMBL" id="KKL85074.1"/>
    </source>
</evidence>
<dbReference type="PANTHER" id="PTHR42663:SF6">
    <property type="entry name" value="HYDROLASE C777.06C-RELATED"/>
    <property type="match status" value="1"/>
</dbReference>
<dbReference type="CDD" id="cd16279">
    <property type="entry name" value="metallo-hydrolase-like_MBL-fold"/>
    <property type="match status" value="1"/>
</dbReference>
<dbReference type="InterPro" id="IPR001279">
    <property type="entry name" value="Metallo-B-lactamas"/>
</dbReference>
<evidence type="ECO:0000259" key="1">
    <source>
        <dbReference type="SMART" id="SM00849"/>
    </source>
</evidence>
<gene>
    <name evidence="2" type="ORF">LCGC14_1958370</name>
</gene>
<organism evidence="2">
    <name type="scientific">marine sediment metagenome</name>
    <dbReference type="NCBI Taxonomy" id="412755"/>
    <lineage>
        <taxon>unclassified sequences</taxon>
        <taxon>metagenomes</taxon>
        <taxon>ecological metagenomes</taxon>
    </lineage>
</organism>
<dbReference type="Gene3D" id="3.60.15.10">
    <property type="entry name" value="Ribonuclease Z/Hydroxyacylglutathione hydrolase-like"/>
    <property type="match status" value="1"/>
</dbReference>
<dbReference type="SMART" id="SM00849">
    <property type="entry name" value="Lactamase_B"/>
    <property type="match status" value="1"/>
</dbReference>
<dbReference type="PANTHER" id="PTHR42663">
    <property type="entry name" value="HYDROLASE C777.06C-RELATED-RELATED"/>
    <property type="match status" value="1"/>
</dbReference>
<name>A0A0F9FFA3_9ZZZZ</name>
<proteinExistence type="predicted"/>
<accession>A0A0F9FFA3</accession>
<dbReference type="InterPro" id="IPR036866">
    <property type="entry name" value="RibonucZ/Hydroxyglut_hydro"/>
</dbReference>
<protein>
    <recommendedName>
        <fullName evidence="1">Metallo-beta-lactamase domain-containing protein</fullName>
    </recommendedName>
</protein>
<sequence length="252" mass="28205">MKVTFLGTGTSYGVPMIGCGCSVCTSDNPKNFRTRSSILISEGEYCILIDAATELRIQCLKNKVKKVDAVLLTHSHADHILGLDDLRHFNRNQKTNIPVYGSVETVNNIYKMFSYVFEETSSNGSKPKFTLKPINGMFNLFGFEIIPVDVMHGGEKVTAYRFDKFAYVTDVSFIPPASMAKLKGLDLLILDALRMYPHEKHFGIEQAIDIVNKLKPRQALFTHIAHDLEHETTNNKLPMGIKLAYDGLSVEA</sequence>
<feature type="domain" description="Metallo-beta-lactamase" evidence="1">
    <location>
        <begin position="34"/>
        <end position="223"/>
    </location>
</feature>
<dbReference type="EMBL" id="LAZR01021509">
    <property type="protein sequence ID" value="KKL85074.1"/>
    <property type="molecule type" value="Genomic_DNA"/>
</dbReference>
<dbReference type="Pfam" id="PF12706">
    <property type="entry name" value="Lactamase_B_2"/>
    <property type="match status" value="1"/>
</dbReference>